<evidence type="ECO:0000313" key="2">
    <source>
        <dbReference type="EMBL" id="EWM30052.1"/>
    </source>
</evidence>
<feature type="region of interest" description="Disordered" evidence="1">
    <location>
        <begin position="75"/>
        <end position="98"/>
    </location>
</feature>
<dbReference type="Proteomes" id="UP000019335">
    <property type="component" value="Chromosome 2"/>
</dbReference>
<evidence type="ECO:0000256" key="1">
    <source>
        <dbReference type="SAM" id="MobiDB-lite"/>
    </source>
</evidence>
<reference evidence="2 3" key="1">
    <citation type="journal article" date="2014" name="Mol. Plant">
        <title>Chromosome Scale Genome Assembly and Transcriptome Profiling of Nannochloropsis gaditana in Nitrogen Depletion.</title>
        <authorList>
            <person name="Corteggiani Carpinelli E."/>
            <person name="Telatin A."/>
            <person name="Vitulo N."/>
            <person name="Forcato C."/>
            <person name="D'Angelo M."/>
            <person name="Schiavon R."/>
            <person name="Vezzi A."/>
            <person name="Giacometti G.M."/>
            <person name="Morosinotto T."/>
            <person name="Valle G."/>
        </authorList>
    </citation>
    <scope>NUCLEOTIDE SEQUENCE [LARGE SCALE GENOMIC DNA]</scope>
    <source>
        <strain evidence="2 3">B-31</strain>
    </source>
</reference>
<dbReference type="AlphaFoldDB" id="W7TV99"/>
<protein>
    <submittedName>
        <fullName evidence="2">Uncharacterized protein</fullName>
    </submittedName>
</protein>
<proteinExistence type="predicted"/>
<organism evidence="2 3">
    <name type="scientific">Nannochloropsis gaditana</name>
    <dbReference type="NCBI Taxonomy" id="72520"/>
    <lineage>
        <taxon>Eukaryota</taxon>
        <taxon>Sar</taxon>
        <taxon>Stramenopiles</taxon>
        <taxon>Ochrophyta</taxon>
        <taxon>Eustigmatophyceae</taxon>
        <taxon>Eustigmatales</taxon>
        <taxon>Monodopsidaceae</taxon>
        <taxon>Nannochloropsis</taxon>
    </lineage>
</organism>
<keyword evidence="3" id="KW-1185">Reference proteome</keyword>
<feature type="compositionally biased region" description="Basic and acidic residues" evidence="1">
    <location>
        <begin position="89"/>
        <end position="98"/>
    </location>
</feature>
<comment type="caution">
    <text evidence="2">The sequence shown here is derived from an EMBL/GenBank/DDBJ whole genome shotgun (WGS) entry which is preliminary data.</text>
</comment>
<sequence>MAVDFKRLFALSTPVLQLFFNIFCLPVAFAHHARHGVSSTPAFQPSGSGALQISRKASLAVTPVALLGLMPPVSVASSTTRTAPPSLPREVEGRPTLREKGRPPLLEALVYLPKGVNYWGQLLPESKNSAPDSIAIAGTGTEALFLTASFQNKLILGARVPMQGIMFPFLAQFYEDNILGGKNIWEGVKSKDLVVRARVCPTGSYPPCNVPLLKAASLSKFFPEVRDPNTPESAEVIARNVRIGASLMLQPVTESTTLERMRVMDGGLDRIRREFCELKG</sequence>
<dbReference type="EMBL" id="AZIL01000067">
    <property type="protein sequence ID" value="EWM30052.1"/>
    <property type="molecule type" value="Genomic_DNA"/>
</dbReference>
<accession>W7TV99</accession>
<name>W7TV99_9STRA</name>
<evidence type="ECO:0000313" key="3">
    <source>
        <dbReference type="Proteomes" id="UP000019335"/>
    </source>
</evidence>
<gene>
    <name evidence="2" type="ORF">Naga_100225g2</name>
</gene>
<dbReference type="OrthoDB" id="10292192at2759"/>